<evidence type="ECO:0000256" key="1">
    <source>
        <dbReference type="ARBA" id="ARBA00005189"/>
    </source>
</evidence>
<evidence type="ECO:0000256" key="2">
    <source>
        <dbReference type="ARBA" id="ARBA00022516"/>
    </source>
</evidence>
<dbReference type="PANTHER" id="PTHR37323:SF1">
    <property type="entry name" value="L-ORNITHINE N(ALPHA)-ACYLTRANSFERASE"/>
    <property type="match status" value="1"/>
</dbReference>
<evidence type="ECO:0000256" key="5">
    <source>
        <dbReference type="ARBA" id="ARBA00023315"/>
    </source>
</evidence>
<keyword evidence="4" id="KW-0443">Lipid metabolism</keyword>
<keyword evidence="5" id="KW-0012">Acyltransferase</keyword>
<evidence type="ECO:0000313" key="6">
    <source>
        <dbReference type="EMBL" id="SUE14625.1"/>
    </source>
</evidence>
<gene>
    <name evidence="6" type="ORF">NCTC13296_01473</name>
</gene>
<evidence type="ECO:0000313" key="7">
    <source>
        <dbReference type="Proteomes" id="UP000254569"/>
    </source>
</evidence>
<dbReference type="EMBL" id="UGVI01000001">
    <property type="protein sequence ID" value="SUE14625.1"/>
    <property type="molecule type" value="Genomic_DNA"/>
</dbReference>
<accession>A0A379LZR0</accession>
<evidence type="ECO:0000256" key="3">
    <source>
        <dbReference type="ARBA" id="ARBA00022679"/>
    </source>
</evidence>
<dbReference type="AlphaFoldDB" id="A0A379LZR0"/>
<reference evidence="6 7" key="1">
    <citation type="submission" date="2018-06" db="EMBL/GenBank/DDBJ databases">
        <authorList>
            <consortium name="Pathogen Informatics"/>
            <person name="Doyle S."/>
        </authorList>
    </citation>
    <scope>NUCLEOTIDE SEQUENCE [LARGE SCALE GENOMIC DNA]</scope>
    <source>
        <strain evidence="6 7">NCTC13296</strain>
    </source>
</reference>
<dbReference type="PANTHER" id="PTHR37323">
    <property type="entry name" value="GCN5-RELATED N-ACETYLTRANSFERASE"/>
    <property type="match status" value="1"/>
</dbReference>
<sequence>MTTSSVLYRPSHFTAPILSGPRYSLVVSTEPSVRTVAQRLRHRVFANEPGFRLPHSGTGLDTDRFDEFCDHILVHDRVTDDVVGCYRMLLPEAAREAGGYYTATEFDLTALDPHGRGLVEMGRACVDPAHRSGSVLTLMWAGILLYLEMTGHHEVVGCVSVPLRTTPDEPEASNVRGVRDLLLDRHAIEPASRVRPLNPVVVDGHPLDEIAPPPRPVVPPLLRGYLRLGARICGEPAHDPDFGVADFVAILAVDRANARYLARLRAVAERNEGGTR</sequence>
<dbReference type="GO" id="GO:0016746">
    <property type="term" value="F:acyltransferase activity"/>
    <property type="evidence" value="ECO:0007669"/>
    <property type="project" value="UniProtKB-KW"/>
</dbReference>
<dbReference type="Gene3D" id="3.40.630.30">
    <property type="match status" value="1"/>
</dbReference>
<dbReference type="Pfam" id="PF13444">
    <property type="entry name" value="Acetyltransf_5"/>
    <property type="match status" value="1"/>
</dbReference>
<dbReference type="SUPFAM" id="SSF55729">
    <property type="entry name" value="Acyl-CoA N-acyltransferases (Nat)"/>
    <property type="match status" value="1"/>
</dbReference>
<keyword evidence="3" id="KW-0808">Transferase</keyword>
<proteinExistence type="predicted"/>
<organism evidence="6 7">
    <name type="scientific">Rhodococcus gordoniae</name>
    <dbReference type="NCBI Taxonomy" id="223392"/>
    <lineage>
        <taxon>Bacteria</taxon>
        <taxon>Bacillati</taxon>
        <taxon>Actinomycetota</taxon>
        <taxon>Actinomycetes</taxon>
        <taxon>Mycobacteriales</taxon>
        <taxon>Nocardiaceae</taxon>
        <taxon>Rhodococcus</taxon>
    </lineage>
</organism>
<evidence type="ECO:0000256" key="4">
    <source>
        <dbReference type="ARBA" id="ARBA00023098"/>
    </source>
</evidence>
<dbReference type="Proteomes" id="UP000254569">
    <property type="component" value="Unassembled WGS sequence"/>
</dbReference>
<keyword evidence="7" id="KW-1185">Reference proteome</keyword>
<comment type="pathway">
    <text evidence="1">Lipid metabolism.</text>
</comment>
<keyword evidence="2" id="KW-0444">Lipid biosynthesis</keyword>
<dbReference type="GO" id="GO:0006629">
    <property type="term" value="P:lipid metabolic process"/>
    <property type="evidence" value="ECO:0007669"/>
    <property type="project" value="UniProtKB-KW"/>
</dbReference>
<dbReference type="InterPro" id="IPR052351">
    <property type="entry name" value="Ornithine_N-alpha-AT"/>
</dbReference>
<dbReference type="RefSeq" id="WP_064065018.1">
    <property type="nucleotide sequence ID" value="NZ_LPZN01000051.1"/>
</dbReference>
<dbReference type="OrthoDB" id="9787072at2"/>
<protein>
    <submittedName>
        <fullName evidence="6">N-acyl amino acid synthase, PEP-CTERM/exosortase system-associated</fullName>
    </submittedName>
</protein>
<name>A0A379LZR0_9NOCA</name>
<dbReference type="InterPro" id="IPR016181">
    <property type="entry name" value="Acyl_CoA_acyltransferase"/>
</dbReference>